<dbReference type="EMBL" id="JAWDJX010000033">
    <property type="protein sequence ID" value="KAK3050272.1"/>
    <property type="molecule type" value="Genomic_DNA"/>
</dbReference>
<dbReference type="AlphaFoldDB" id="A0AAJ0G6V6"/>
<sequence length="270" mass="29410">MFFHLAIRARAASSYHLRTFHTSSPARASILFALHALSNSRETQHFAKLTRLPRTEHSPPLKLIETSEILPYPLPTPPLPAVPTGKAWRSTSTPPALRVWDARALSLGRALLANHARRTHRLQRTLGRAKRRELNADTLIAKERLAWQAERNKARDELRVAGICILLSIGTATALATWRFWPGARESAVDSGELGRRIASRARGAMPLPAIAGGVVEPVVATSSVPLAATAVERVPPQVVPVSSVAPSAAVPGAATLKQSSLWQNLFWKQ</sequence>
<protein>
    <submittedName>
        <fullName evidence="1">Uncharacterized protein</fullName>
    </submittedName>
</protein>
<name>A0AAJ0G6V6_9PEZI</name>
<dbReference type="Proteomes" id="UP001271007">
    <property type="component" value="Unassembled WGS sequence"/>
</dbReference>
<reference evidence="1" key="1">
    <citation type="submission" date="2023-04" db="EMBL/GenBank/DDBJ databases">
        <title>Black Yeasts Isolated from many extreme environments.</title>
        <authorList>
            <person name="Coleine C."/>
            <person name="Stajich J.E."/>
            <person name="Selbmann L."/>
        </authorList>
    </citation>
    <scope>NUCLEOTIDE SEQUENCE</scope>
    <source>
        <strain evidence="1">CCFEE 5312</strain>
    </source>
</reference>
<comment type="caution">
    <text evidence="1">The sequence shown here is derived from an EMBL/GenBank/DDBJ whole genome shotgun (WGS) entry which is preliminary data.</text>
</comment>
<keyword evidence="2" id="KW-1185">Reference proteome</keyword>
<proteinExistence type="predicted"/>
<accession>A0AAJ0G6V6</accession>
<evidence type="ECO:0000313" key="2">
    <source>
        <dbReference type="Proteomes" id="UP001271007"/>
    </source>
</evidence>
<gene>
    <name evidence="1" type="ORF">LTR09_008421</name>
</gene>
<evidence type="ECO:0000313" key="1">
    <source>
        <dbReference type="EMBL" id="KAK3050272.1"/>
    </source>
</evidence>
<organism evidence="1 2">
    <name type="scientific">Extremus antarcticus</name>
    <dbReference type="NCBI Taxonomy" id="702011"/>
    <lineage>
        <taxon>Eukaryota</taxon>
        <taxon>Fungi</taxon>
        <taxon>Dikarya</taxon>
        <taxon>Ascomycota</taxon>
        <taxon>Pezizomycotina</taxon>
        <taxon>Dothideomycetes</taxon>
        <taxon>Dothideomycetidae</taxon>
        <taxon>Mycosphaerellales</taxon>
        <taxon>Extremaceae</taxon>
        <taxon>Extremus</taxon>
    </lineage>
</organism>